<dbReference type="SMART" id="SM00656">
    <property type="entry name" value="Amb_all"/>
    <property type="match status" value="1"/>
</dbReference>
<keyword evidence="12" id="KW-1185">Reference proteome</keyword>
<evidence type="ECO:0000256" key="8">
    <source>
        <dbReference type="RuleBase" id="RU361123"/>
    </source>
</evidence>
<proteinExistence type="inferred from homology"/>
<dbReference type="GO" id="GO:0046872">
    <property type="term" value="F:metal ion binding"/>
    <property type="evidence" value="ECO:0007669"/>
    <property type="project" value="UniProtKB-KW"/>
</dbReference>
<accession>A0AAV3PHB3</accession>
<dbReference type="Proteomes" id="UP001454036">
    <property type="component" value="Unassembled WGS sequence"/>
</dbReference>
<evidence type="ECO:0000256" key="4">
    <source>
        <dbReference type="ARBA" id="ARBA00022723"/>
    </source>
</evidence>
<dbReference type="Gene3D" id="2.160.20.10">
    <property type="entry name" value="Single-stranded right-handed beta-helix, Pectin lyase-like"/>
    <property type="match status" value="1"/>
</dbReference>
<evidence type="ECO:0000256" key="1">
    <source>
        <dbReference type="ARBA" id="ARBA00000695"/>
    </source>
</evidence>
<keyword evidence="4 8" id="KW-0479">Metal-binding</keyword>
<dbReference type="InterPro" id="IPR045032">
    <property type="entry name" value="PEL"/>
</dbReference>
<dbReference type="SUPFAM" id="SSF51126">
    <property type="entry name" value="Pectin lyase-like"/>
    <property type="match status" value="1"/>
</dbReference>
<feature type="region of interest" description="Disordered" evidence="9">
    <location>
        <begin position="41"/>
        <end position="65"/>
    </location>
</feature>
<comment type="catalytic activity">
    <reaction evidence="1 8">
        <text>Eliminative cleavage of (1-&gt;4)-alpha-D-galacturonan to give oligosaccharides with 4-deoxy-alpha-D-galact-4-enuronosyl groups at their non-reducing ends.</text>
        <dbReference type="EC" id="4.2.2.2"/>
    </reaction>
</comment>
<dbReference type="EMBL" id="BAABME010032406">
    <property type="protein sequence ID" value="GAA0149412.1"/>
    <property type="molecule type" value="Genomic_DNA"/>
</dbReference>
<dbReference type="InterPro" id="IPR012334">
    <property type="entry name" value="Pectin_lyas_fold"/>
</dbReference>
<keyword evidence="5 8" id="KW-0732">Signal</keyword>
<sequence length="371" mass="41609">MEYVKIVICVVVILFLASEARANIDPDRAYWNNRAEKAKKVTQESYRPETTKDVNKKTDPSTNTRRDLLKYTGPCKATNPIDECWRCDKDWAVDRMKLADCAMGFGWNATGGKGGKIYVVTDPSDDDVVNPKIGTLRHAVIQEEPLWIIFQNSMNIKLKEELIMTSHKTIDGRGAQIHIAEGAGFTLQFISNVIIHNIRIHDIKEANGGLIRDSVYHYGFRTKSDGDGISIFGSSNIWIDHVSMSNCKDGLIDAVQGSTAITVSNGHYTDHNDVMLFGASDNFSGDEKLQVTVAFNHYGQGLIQRMPRIRWGFAHVVNNDYTMWQMYAIGGSSKPTILSQGNRFYAPNDTRAKEVTSNSLISNQFEERNSN</sequence>
<feature type="chain" id="PRO_5043107298" description="Pectate lyase" evidence="8">
    <location>
        <begin position="23"/>
        <end position="371"/>
    </location>
</feature>
<dbReference type="PANTHER" id="PTHR31683:SF208">
    <property type="entry name" value="PECTATE LYASE"/>
    <property type="match status" value="1"/>
</dbReference>
<comment type="cofactor">
    <cofactor evidence="8">
        <name>Ca(2+)</name>
        <dbReference type="ChEBI" id="CHEBI:29108"/>
    </cofactor>
    <text evidence="8">Binds 1 Ca(2+) ion. Required for its activity.</text>
</comment>
<dbReference type="GO" id="GO:0030570">
    <property type="term" value="F:pectate lyase activity"/>
    <property type="evidence" value="ECO:0007669"/>
    <property type="project" value="UniProtKB-EC"/>
</dbReference>
<reference evidence="11 12" key="1">
    <citation type="submission" date="2024-01" db="EMBL/GenBank/DDBJ databases">
        <title>The complete chloroplast genome sequence of Lithospermum erythrorhizon: insights into the phylogenetic relationship among Boraginaceae species and the maternal lineages of purple gromwells.</title>
        <authorList>
            <person name="Okada T."/>
            <person name="Watanabe K."/>
        </authorList>
    </citation>
    <scope>NUCLEOTIDE SEQUENCE [LARGE SCALE GENOMIC DNA]</scope>
</reference>
<evidence type="ECO:0000256" key="2">
    <source>
        <dbReference type="ARBA" id="ARBA00005220"/>
    </source>
</evidence>
<feature type="signal peptide" evidence="8">
    <location>
        <begin position="1"/>
        <end position="22"/>
    </location>
</feature>
<evidence type="ECO:0000313" key="11">
    <source>
        <dbReference type="EMBL" id="GAA0149412.1"/>
    </source>
</evidence>
<comment type="caution">
    <text evidence="11">The sequence shown here is derived from an EMBL/GenBank/DDBJ whole genome shotgun (WGS) entry which is preliminary data.</text>
</comment>
<evidence type="ECO:0000259" key="10">
    <source>
        <dbReference type="SMART" id="SM00656"/>
    </source>
</evidence>
<evidence type="ECO:0000256" key="7">
    <source>
        <dbReference type="ARBA" id="ARBA00023239"/>
    </source>
</evidence>
<evidence type="ECO:0000256" key="5">
    <source>
        <dbReference type="ARBA" id="ARBA00022729"/>
    </source>
</evidence>
<dbReference type="AlphaFoldDB" id="A0AAV3PHB3"/>
<organism evidence="11 12">
    <name type="scientific">Lithospermum erythrorhizon</name>
    <name type="common">Purple gromwell</name>
    <name type="synonym">Lithospermum officinale var. erythrorhizon</name>
    <dbReference type="NCBI Taxonomy" id="34254"/>
    <lineage>
        <taxon>Eukaryota</taxon>
        <taxon>Viridiplantae</taxon>
        <taxon>Streptophyta</taxon>
        <taxon>Embryophyta</taxon>
        <taxon>Tracheophyta</taxon>
        <taxon>Spermatophyta</taxon>
        <taxon>Magnoliopsida</taxon>
        <taxon>eudicotyledons</taxon>
        <taxon>Gunneridae</taxon>
        <taxon>Pentapetalae</taxon>
        <taxon>asterids</taxon>
        <taxon>lamiids</taxon>
        <taxon>Boraginales</taxon>
        <taxon>Boraginaceae</taxon>
        <taxon>Boraginoideae</taxon>
        <taxon>Lithospermeae</taxon>
        <taxon>Lithospermum</taxon>
    </lineage>
</organism>
<keyword evidence="6 8" id="KW-0106">Calcium</keyword>
<evidence type="ECO:0000256" key="9">
    <source>
        <dbReference type="SAM" id="MobiDB-lite"/>
    </source>
</evidence>
<evidence type="ECO:0000256" key="3">
    <source>
        <dbReference type="ARBA" id="ARBA00012272"/>
    </source>
</evidence>
<comment type="similarity">
    <text evidence="8">Belongs to the polysaccharide lyase 1 family.</text>
</comment>
<protein>
    <recommendedName>
        <fullName evidence="3 8">Pectate lyase</fullName>
        <ecNumber evidence="3 8">4.2.2.2</ecNumber>
    </recommendedName>
</protein>
<feature type="domain" description="Pectate lyase" evidence="10">
    <location>
        <begin position="153"/>
        <end position="350"/>
    </location>
</feature>
<gene>
    <name evidence="11" type="ORF">LIER_43054</name>
</gene>
<name>A0AAV3PHB3_LITER</name>
<evidence type="ECO:0000256" key="6">
    <source>
        <dbReference type="ARBA" id="ARBA00022837"/>
    </source>
</evidence>
<dbReference type="Pfam" id="PF00544">
    <property type="entry name" value="Pectate_lyase_4"/>
    <property type="match status" value="1"/>
</dbReference>
<keyword evidence="7 8" id="KW-0456">Lyase</keyword>
<evidence type="ECO:0000313" key="12">
    <source>
        <dbReference type="Proteomes" id="UP001454036"/>
    </source>
</evidence>
<dbReference type="EC" id="4.2.2.2" evidence="3 8"/>
<dbReference type="InterPro" id="IPR018082">
    <property type="entry name" value="AmbAllergen"/>
</dbReference>
<comment type="pathway">
    <text evidence="2 8">Glycan metabolism; pectin degradation; 2-dehydro-3-deoxy-D-gluconate from pectin: step 2/5.</text>
</comment>
<dbReference type="InterPro" id="IPR002022">
    <property type="entry name" value="Pec_lyase"/>
</dbReference>
<dbReference type="PANTHER" id="PTHR31683">
    <property type="entry name" value="PECTATE LYASE 18-RELATED"/>
    <property type="match status" value="1"/>
</dbReference>
<dbReference type="PRINTS" id="PR00807">
    <property type="entry name" value="AMBALLERGEN"/>
</dbReference>
<dbReference type="InterPro" id="IPR011050">
    <property type="entry name" value="Pectin_lyase_fold/virulence"/>
</dbReference>